<proteinExistence type="predicted"/>
<dbReference type="SUPFAM" id="SSF50494">
    <property type="entry name" value="Trypsin-like serine proteases"/>
    <property type="match status" value="1"/>
</dbReference>
<evidence type="ECO:0000256" key="2">
    <source>
        <dbReference type="ARBA" id="ARBA00022801"/>
    </source>
</evidence>
<dbReference type="Gene3D" id="2.30.42.10">
    <property type="match status" value="1"/>
</dbReference>
<dbReference type="GO" id="GO:0006508">
    <property type="term" value="P:proteolysis"/>
    <property type="evidence" value="ECO:0007669"/>
    <property type="project" value="UniProtKB-KW"/>
</dbReference>
<gene>
    <name evidence="4" type="ORF">US86_C0013G0005</name>
</gene>
<feature type="domain" description="PDZ" evidence="3">
    <location>
        <begin position="271"/>
        <end position="339"/>
    </location>
</feature>
<dbReference type="Pfam" id="PF13180">
    <property type="entry name" value="PDZ_2"/>
    <property type="match status" value="1"/>
</dbReference>
<name>A0A0G0LUA5_9BACT</name>
<dbReference type="PROSITE" id="PS50106">
    <property type="entry name" value="PDZ"/>
    <property type="match status" value="1"/>
</dbReference>
<accession>A0A0G0LUA5</accession>
<dbReference type="EMBL" id="LBUP01000013">
    <property type="protein sequence ID" value="KKQ65004.1"/>
    <property type="molecule type" value="Genomic_DNA"/>
</dbReference>
<dbReference type="Proteomes" id="UP000034235">
    <property type="component" value="Unassembled WGS sequence"/>
</dbReference>
<dbReference type="GO" id="GO:0004252">
    <property type="term" value="F:serine-type endopeptidase activity"/>
    <property type="evidence" value="ECO:0007669"/>
    <property type="project" value="InterPro"/>
</dbReference>
<evidence type="ECO:0000259" key="3">
    <source>
        <dbReference type="PROSITE" id="PS50106"/>
    </source>
</evidence>
<dbReference type="InterPro" id="IPR001940">
    <property type="entry name" value="Peptidase_S1C"/>
</dbReference>
<comment type="caution">
    <text evidence="4">The sequence shown here is derived from an EMBL/GenBank/DDBJ whole genome shotgun (WGS) entry which is preliminary data.</text>
</comment>
<dbReference type="PATRIC" id="fig|1618422.5.peg.1165"/>
<sequence length="376" mass="39846">MVKLPKMKDPVKYISLTVAIGALVGLLTFRLAAEGKLPVKINSTTLQTINNQTRTIVQEENAIISVVEATSPSVVAIGVTQRVSNPFDPFSIPRSRQSTIGTGFVVSDKGVVVTNKHVVDDPAAQFSVVSKEGKKYEIERIYRDPNFDLALVKIKGSDLKSLEMGDSAKIKVGQTVIAIGNALGRFDNTVTTGVVSGVGRDITIPDFFTGTRETLDNLIQTDAAINPGNSGGPLLNSAGQVIGVNVATTEGAQNIGFAIPIESVKPIIDEFVNTGAVTRAYMGIRYRVITKDVAILNEVPQGAYIQEIVAGSPAEKSGIKVGDIITKIDGRGVSSDNTIADSIRSKKPGQNVSVEIWSEGNSTRTINVTLEQAPGG</sequence>
<reference evidence="4 5" key="1">
    <citation type="journal article" date="2015" name="Nature">
        <title>rRNA introns, odd ribosomes, and small enigmatic genomes across a large radiation of phyla.</title>
        <authorList>
            <person name="Brown C.T."/>
            <person name="Hug L.A."/>
            <person name="Thomas B.C."/>
            <person name="Sharon I."/>
            <person name="Castelle C.J."/>
            <person name="Singh A."/>
            <person name="Wilkins M.J."/>
            <person name="Williams K.H."/>
            <person name="Banfield J.F."/>
        </authorList>
    </citation>
    <scope>NUCLEOTIDE SEQUENCE [LARGE SCALE GENOMIC DNA]</scope>
</reference>
<dbReference type="PANTHER" id="PTHR43343:SF3">
    <property type="entry name" value="PROTEASE DO-LIKE 8, CHLOROPLASTIC"/>
    <property type="match status" value="1"/>
</dbReference>
<organism evidence="4 5">
    <name type="scientific">Candidatus Daviesbacteria bacterium GW2011_GWA2_38_24</name>
    <dbReference type="NCBI Taxonomy" id="1618422"/>
    <lineage>
        <taxon>Bacteria</taxon>
        <taxon>Candidatus Daviesiibacteriota</taxon>
    </lineage>
</organism>
<dbReference type="Gene3D" id="2.40.10.120">
    <property type="match status" value="1"/>
</dbReference>
<evidence type="ECO:0000256" key="1">
    <source>
        <dbReference type="ARBA" id="ARBA00022670"/>
    </source>
</evidence>
<dbReference type="SUPFAM" id="SSF50156">
    <property type="entry name" value="PDZ domain-like"/>
    <property type="match status" value="1"/>
</dbReference>
<dbReference type="InterPro" id="IPR051201">
    <property type="entry name" value="Chloro_Bact_Ser_Proteases"/>
</dbReference>
<dbReference type="Pfam" id="PF13365">
    <property type="entry name" value="Trypsin_2"/>
    <property type="match status" value="1"/>
</dbReference>
<dbReference type="SMART" id="SM00228">
    <property type="entry name" value="PDZ"/>
    <property type="match status" value="1"/>
</dbReference>
<dbReference type="PRINTS" id="PR00834">
    <property type="entry name" value="PROTEASES2C"/>
</dbReference>
<dbReference type="PANTHER" id="PTHR43343">
    <property type="entry name" value="PEPTIDASE S12"/>
    <property type="match status" value="1"/>
</dbReference>
<dbReference type="AlphaFoldDB" id="A0A0G0LUA5"/>
<protein>
    <submittedName>
        <fullName evidence="4">2-alkenal reductase</fullName>
    </submittedName>
</protein>
<evidence type="ECO:0000313" key="4">
    <source>
        <dbReference type="EMBL" id="KKQ65004.1"/>
    </source>
</evidence>
<dbReference type="InterPro" id="IPR036034">
    <property type="entry name" value="PDZ_sf"/>
</dbReference>
<evidence type="ECO:0000313" key="5">
    <source>
        <dbReference type="Proteomes" id="UP000034235"/>
    </source>
</evidence>
<dbReference type="InterPro" id="IPR009003">
    <property type="entry name" value="Peptidase_S1_PA"/>
</dbReference>
<keyword evidence="1" id="KW-0645">Protease</keyword>
<keyword evidence="2" id="KW-0378">Hydrolase</keyword>
<dbReference type="InterPro" id="IPR001478">
    <property type="entry name" value="PDZ"/>
</dbReference>